<name>A0A830DFA3_9LAMI</name>
<comment type="caution">
    <text evidence="2">The sequence shown here is derived from an EMBL/GenBank/DDBJ whole genome shotgun (WGS) entry which is preliminary data.</text>
</comment>
<evidence type="ECO:0000313" key="3">
    <source>
        <dbReference type="Proteomes" id="UP000653305"/>
    </source>
</evidence>
<evidence type="ECO:0000256" key="1">
    <source>
        <dbReference type="SAM" id="MobiDB-lite"/>
    </source>
</evidence>
<dbReference type="EMBL" id="BMAC01001395">
    <property type="protein sequence ID" value="GFQ07115.1"/>
    <property type="molecule type" value="Genomic_DNA"/>
</dbReference>
<dbReference type="Proteomes" id="UP000653305">
    <property type="component" value="Unassembled WGS sequence"/>
</dbReference>
<accession>A0A830DFA3</accession>
<feature type="compositionally biased region" description="Polar residues" evidence="1">
    <location>
        <begin position="16"/>
        <end position="26"/>
    </location>
</feature>
<dbReference type="AlphaFoldDB" id="A0A830DFA3"/>
<organism evidence="2 3">
    <name type="scientific">Phtheirospermum japonicum</name>
    <dbReference type="NCBI Taxonomy" id="374723"/>
    <lineage>
        <taxon>Eukaryota</taxon>
        <taxon>Viridiplantae</taxon>
        <taxon>Streptophyta</taxon>
        <taxon>Embryophyta</taxon>
        <taxon>Tracheophyta</taxon>
        <taxon>Spermatophyta</taxon>
        <taxon>Magnoliopsida</taxon>
        <taxon>eudicotyledons</taxon>
        <taxon>Gunneridae</taxon>
        <taxon>Pentapetalae</taxon>
        <taxon>asterids</taxon>
        <taxon>lamiids</taxon>
        <taxon>Lamiales</taxon>
        <taxon>Orobanchaceae</taxon>
        <taxon>Orobanchaceae incertae sedis</taxon>
        <taxon>Phtheirospermum</taxon>
    </lineage>
</organism>
<protein>
    <submittedName>
        <fullName evidence="2">Uncharacterized protein</fullName>
    </submittedName>
</protein>
<proteinExistence type="predicted"/>
<evidence type="ECO:0000313" key="2">
    <source>
        <dbReference type="EMBL" id="GFQ07115.1"/>
    </source>
</evidence>
<keyword evidence="3" id="KW-1185">Reference proteome</keyword>
<sequence length="70" mass="7629">MANLLHSESKNKKQGSKQNTVELGNEGRQMNSLAGLAATPNRVDIIYGLCNLHTFFGIFTNVKLFVSASC</sequence>
<reference evidence="2" key="1">
    <citation type="submission" date="2020-07" db="EMBL/GenBank/DDBJ databases">
        <title>Ethylene signaling mediates host invasion by parasitic plants.</title>
        <authorList>
            <person name="Yoshida S."/>
        </authorList>
    </citation>
    <scope>NUCLEOTIDE SEQUENCE</scope>
    <source>
        <strain evidence="2">Okayama</strain>
    </source>
</reference>
<feature type="region of interest" description="Disordered" evidence="1">
    <location>
        <begin position="1"/>
        <end position="26"/>
    </location>
</feature>
<gene>
    <name evidence="2" type="ORF">PHJA_002855600</name>
</gene>